<dbReference type="STRING" id="166423.A0A0M9A7S2"/>
<evidence type="ECO:0000313" key="2">
    <source>
        <dbReference type="EMBL" id="KOX78206.1"/>
    </source>
</evidence>
<dbReference type="OrthoDB" id="409749at2759"/>
<reference evidence="2 3" key="1">
    <citation type="submission" date="2015-07" db="EMBL/GenBank/DDBJ databases">
        <title>The genome of Melipona quadrifasciata.</title>
        <authorList>
            <person name="Pan H."/>
            <person name="Kapheim K."/>
        </authorList>
    </citation>
    <scope>NUCLEOTIDE SEQUENCE [LARGE SCALE GENOMIC DNA]</scope>
    <source>
        <strain evidence="2">0111107301</strain>
        <tissue evidence="2">Whole body</tissue>
    </source>
</reference>
<dbReference type="EMBL" id="KQ435726">
    <property type="protein sequence ID" value="KOX78206.1"/>
    <property type="molecule type" value="Genomic_DNA"/>
</dbReference>
<dbReference type="SUPFAM" id="SSF50729">
    <property type="entry name" value="PH domain-like"/>
    <property type="match status" value="1"/>
</dbReference>
<feature type="compositionally biased region" description="Polar residues" evidence="1">
    <location>
        <begin position="112"/>
        <end position="122"/>
    </location>
</feature>
<protein>
    <submittedName>
        <fullName evidence="2">Uncharacterized protein</fullName>
    </submittedName>
</protein>
<feature type="compositionally biased region" description="Basic and acidic residues" evidence="1">
    <location>
        <begin position="197"/>
        <end position="232"/>
    </location>
</feature>
<name>A0A0M9A7S2_9HYME</name>
<dbReference type="Proteomes" id="UP000053105">
    <property type="component" value="Unassembled WGS sequence"/>
</dbReference>
<proteinExistence type="predicted"/>
<dbReference type="AlphaFoldDB" id="A0A0M9A7S2"/>
<keyword evidence="3" id="KW-1185">Reference proteome</keyword>
<accession>A0A0M9A7S2</accession>
<evidence type="ECO:0000256" key="1">
    <source>
        <dbReference type="SAM" id="MobiDB-lite"/>
    </source>
</evidence>
<evidence type="ECO:0000313" key="3">
    <source>
        <dbReference type="Proteomes" id="UP000053105"/>
    </source>
</evidence>
<feature type="region of interest" description="Disordered" evidence="1">
    <location>
        <begin position="112"/>
        <end position="135"/>
    </location>
</feature>
<feature type="region of interest" description="Disordered" evidence="1">
    <location>
        <begin position="159"/>
        <end position="232"/>
    </location>
</feature>
<feature type="compositionally biased region" description="Pro residues" evidence="1">
    <location>
        <begin position="166"/>
        <end position="175"/>
    </location>
</feature>
<sequence length="390" mass="43065">MGARFGEKSTEDQFCVMSEKYESLNSKVTPYFRKASIIQEVGWELQRGFLSATPPPPKSPPRADTRYLPLQLCRLTRAHPSSDPGITFMVFEATKGNRSVFRSPFKFQAVASNTTSGRQRNANPPLAGSKTIEGEGDSFACTPDGGKWLLRPLNGSSFHRDASVCSPPPPPPPPEADTVTKRKAPSLNGLFFPTRTNRRERLNEGKSFDAESEIGSEKKEQTSSSVTKERSEKKAQADVLAWRIDVRQRPGGYTGLERVRGYKTSALSAKRTPSGIARILTDPTREIANISVSRLFMSAARLEPRDSNPGESIGSSSRITLNYASNYQNCDAVFEKAFKSRPYIGDVLCTDVYIHRVRPRLPRANVFGWQKRLVSGSRKLAAQSGHACGS</sequence>
<organism evidence="2 3">
    <name type="scientific">Melipona quadrifasciata</name>
    <dbReference type="NCBI Taxonomy" id="166423"/>
    <lineage>
        <taxon>Eukaryota</taxon>
        <taxon>Metazoa</taxon>
        <taxon>Ecdysozoa</taxon>
        <taxon>Arthropoda</taxon>
        <taxon>Hexapoda</taxon>
        <taxon>Insecta</taxon>
        <taxon>Pterygota</taxon>
        <taxon>Neoptera</taxon>
        <taxon>Endopterygota</taxon>
        <taxon>Hymenoptera</taxon>
        <taxon>Apocrita</taxon>
        <taxon>Aculeata</taxon>
        <taxon>Apoidea</taxon>
        <taxon>Anthophila</taxon>
        <taxon>Apidae</taxon>
        <taxon>Melipona</taxon>
    </lineage>
</organism>
<gene>
    <name evidence="2" type="ORF">WN51_09565</name>
</gene>